<feature type="domain" description="PTS EIIB type-3" evidence="8">
    <location>
        <begin position="3"/>
        <end position="106"/>
    </location>
</feature>
<evidence type="ECO:0000256" key="5">
    <source>
        <dbReference type="ARBA" id="ARBA00022683"/>
    </source>
</evidence>
<dbReference type="GO" id="GO:0008982">
    <property type="term" value="F:protein-N(PI)-phosphohistidine-sugar phosphotransferase activity"/>
    <property type="evidence" value="ECO:0007669"/>
    <property type="project" value="InterPro"/>
</dbReference>
<evidence type="ECO:0000256" key="6">
    <source>
        <dbReference type="ARBA" id="ARBA00022777"/>
    </source>
</evidence>
<dbReference type="AlphaFoldDB" id="A0A0R1JGW9"/>
<dbReference type="Gene3D" id="3.40.50.2300">
    <property type="match status" value="1"/>
</dbReference>
<evidence type="ECO:0000259" key="8">
    <source>
        <dbReference type="PROSITE" id="PS51100"/>
    </source>
</evidence>
<evidence type="ECO:0000313" key="9">
    <source>
        <dbReference type="EMBL" id="KRK70534.1"/>
    </source>
</evidence>
<dbReference type="PANTHER" id="PTHR34581:SF2">
    <property type="entry name" value="PTS SYSTEM N,N'-DIACETYLCHITOBIOSE-SPECIFIC EIIB COMPONENT"/>
    <property type="match status" value="1"/>
</dbReference>
<keyword evidence="2" id="KW-0597">Phosphoprotein</keyword>
<dbReference type="EMBL" id="AZDJ01000032">
    <property type="protein sequence ID" value="KRK70534.1"/>
    <property type="molecule type" value="Genomic_DNA"/>
</dbReference>
<dbReference type="InterPro" id="IPR036095">
    <property type="entry name" value="PTS_EIIB-like_sf"/>
</dbReference>
<dbReference type="PATRIC" id="fig|1291734.4.peg.621"/>
<evidence type="ECO:0000313" key="10">
    <source>
        <dbReference type="Proteomes" id="UP000051804"/>
    </source>
</evidence>
<keyword evidence="6" id="KW-0418">Kinase</keyword>
<dbReference type="GO" id="GO:0016301">
    <property type="term" value="F:kinase activity"/>
    <property type="evidence" value="ECO:0007669"/>
    <property type="project" value="UniProtKB-KW"/>
</dbReference>
<dbReference type="STRING" id="1291734.FD02_GL000605"/>
<gene>
    <name evidence="9" type="ORF">FD02_GL000605</name>
</gene>
<comment type="caution">
    <text evidence="9">The sequence shown here is derived from an EMBL/GenBank/DDBJ whole genome shotgun (WGS) entry which is preliminary data.</text>
</comment>
<keyword evidence="1" id="KW-0813">Transport</keyword>
<evidence type="ECO:0000256" key="3">
    <source>
        <dbReference type="ARBA" id="ARBA00022597"/>
    </source>
</evidence>
<dbReference type="GO" id="GO:0009401">
    <property type="term" value="P:phosphoenolpyruvate-dependent sugar phosphotransferase system"/>
    <property type="evidence" value="ECO:0007669"/>
    <property type="project" value="UniProtKB-KW"/>
</dbReference>
<dbReference type="SUPFAM" id="SSF52794">
    <property type="entry name" value="PTS system IIB component-like"/>
    <property type="match status" value="1"/>
</dbReference>
<dbReference type="InterPro" id="IPR013012">
    <property type="entry name" value="PTS_EIIB_3"/>
</dbReference>
<dbReference type="Proteomes" id="UP000051804">
    <property type="component" value="Unassembled WGS sequence"/>
</dbReference>
<dbReference type="CDD" id="cd05564">
    <property type="entry name" value="PTS_IIB_chitobiose_lichenan"/>
    <property type="match status" value="1"/>
</dbReference>
<reference evidence="9 10" key="1">
    <citation type="journal article" date="2015" name="Genome Announc.">
        <title>Expanding the biotechnology potential of lactobacilli through comparative genomics of 213 strains and associated genera.</title>
        <authorList>
            <person name="Sun Z."/>
            <person name="Harris H.M."/>
            <person name="McCann A."/>
            <person name="Guo C."/>
            <person name="Argimon S."/>
            <person name="Zhang W."/>
            <person name="Yang X."/>
            <person name="Jeffery I.B."/>
            <person name="Cooney J.C."/>
            <person name="Kagawa T.F."/>
            <person name="Liu W."/>
            <person name="Song Y."/>
            <person name="Salvetti E."/>
            <person name="Wrobel A."/>
            <person name="Rasinkangas P."/>
            <person name="Parkhill J."/>
            <person name="Rea M.C."/>
            <person name="O'Sullivan O."/>
            <person name="Ritari J."/>
            <person name="Douillard F.P."/>
            <person name="Paul Ross R."/>
            <person name="Yang R."/>
            <person name="Briner A.E."/>
            <person name="Felis G.E."/>
            <person name="de Vos W.M."/>
            <person name="Barrangou R."/>
            <person name="Klaenhammer T.R."/>
            <person name="Caufield P.W."/>
            <person name="Cui Y."/>
            <person name="Zhang H."/>
            <person name="O'Toole P.W."/>
        </authorList>
    </citation>
    <scope>NUCLEOTIDE SEQUENCE [LARGE SCALE GENOMIC DNA]</scope>
    <source>
        <strain evidence="9 10">JCM 17158</strain>
    </source>
</reference>
<keyword evidence="3" id="KW-0762">Sugar transport</keyword>
<protein>
    <recommendedName>
        <fullName evidence="8">PTS EIIB type-3 domain-containing protein</fullName>
    </recommendedName>
</protein>
<evidence type="ECO:0000256" key="4">
    <source>
        <dbReference type="ARBA" id="ARBA00022679"/>
    </source>
</evidence>
<feature type="modified residue" description="Phosphocysteine; by EIIA" evidence="7">
    <location>
        <position position="10"/>
    </location>
</feature>
<dbReference type="RefSeq" id="WP_054722285.1">
    <property type="nucleotide sequence ID" value="NZ_AZDJ01000032.1"/>
</dbReference>
<evidence type="ECO:0000256" key="2">
    <source>
        <dbReference type="ARBA" id="ARBA00022553"/>
    </source>
</evidence>
<dbReference type="OrthoDB" id="9808134at2"/>
<dbReference type="Pfam" id="PF02302">
    <property type="entry name" value="PTS_IIB"/>
    <property type="match status" value="1"/>
</dbReference>
<keyword evidence="4" id="KW-0808">Transferase</keyword>
<sequence>MSKKTIMLVCSAGMSTSMLVARMDKAAEADGLDVDIFATGSAGIAADVAEHHPDVMMLGPQVRFMADQLAKQYPMPVKVINMQDYGQMKGENVLRDALATIEAAES</sequence>
<dbReference type="PANTHER" id="PTHR34581">
    <property type="entry name" value="PTS SYSTEM N,N'-DIACETYLCHITOBIOSE-SPECIFIC EIIB COMPONENT"/>
    <property type="match status" value="1"/>
</dbReference>
<evidence type="ECO:0000256" key="7">
    <source>
        <dbReference type="PROSITE-ProRule" id="PRU00423"/>
    </source>
</evidence>
<accession>A0A0R1JGW9</accession>
<evidence type="ECO:0000256" key="1">
    <source>
        <dbReference type="ARBA" id="ARBA00022448"/>
    </source>
</evidence>
<organism evidence="9 10">
    <name type="scientific">Lacticaseibacillus nasuensis JCM 17158</name>
    <dbReference type="NCBI Taxonomy" id="1291734"/>
    <lineage>
        <taxon>Bacteria</taxon>
        <taxon>Bacillati</taxon>
        <taxon>Bacillota</taxon>
        <taxon>Bacilli</taxon>
        <taxon>Lactobacillales</taxon>
        <taxon>Lactobacillaceae</taxon>
        <taxon>Lacticaseibacillus</taxon>
    </lineage>
</organism>
<dbReference type="InterPro" id="IPR003501">
    <property type="entry name" value="PTS_EIIB_2/3"/>
</dbReference>
<proteinExistence type="predicted"/>
<dbReference type="PROSITE" id="PS51100">
    <property type="entry name" value="PTS_EIIB_TYPE_3"/>
    <property type="match status" value="1"/>
</dbReference>
<keyword evidence="5" id="KW-0598">Phosphotransferase system</keyword>
<keyword evidence="10" id="KW-1185">Reference proteome</keyword>
<name>A0A0R1JGW9_9LACO</name>
<dbReference type="InterPro" id="IPR051819">
    <property type="entry name" value="PTS_sugar-specific_EIIB"/>
</dbReference>